<dbReference type="PANTHER" id="PTHR24242:SF253">
    <property type="entry name" value="OLFACTORY RECEPTOR-RELATED"/>
    <property type="match status" value="1"/>
</dbReference>
<keyword evidence="10 13" id="KW-0675">Receptor</keyword>
<dbReference type="CDD" id="cd15911">
    <property type="entry name" value="7tmA_OR11A-like"/>
    <property type="match status" value="1"/>
</dbReference>
<accession>A0A9F3QVX3</accession>
<evidence type="ECO:0000256" key="14">
    <source>
        <dbReference type="RuleBase" id="RU363047"/>
    </source>
</evidence>
<feature type="transmembrane region" description="Helical" evidence="14">
    <location>
        <begin position="193"/>
        <end position="216"/>
    </location>
</feature>
<gene>
    <name evidence="17" type="primary">LOC107326723</name>
</gene>
<comment type="similarity">
    <text evidence="13">Belongs to the G-protein coupled receptor 1 family.</text>
</comment>
<keyword evidence="11" id="KW-0325">Glycoprotein</keyword>
<evidence type="ECO:0000256" key="13">
    <source>
        <dbReference type="RuleBase" id="RU000688"/>
    </source>
</evidence>
<feature type="non-terminal residue" evidence="17">
    <location>
        <position position="358"/>
    </location>
</feature>
<dbReference type="OrthoDB" id="5967130at2759"/>
<evidence type="ECO:0000256" key="8">
    <source>
        <dbReference type="ARBA" id="ARBA00023136"/>
    </source>
</evidence>
<keyword evidence="8 14" id="KW-0472">Membrane</keyword>
<keyword evidence="9" id="KW-1015">Disulfide bond</keyword>
<protein>
    <recommendedName>
        <fullName evidence="14">Olfactory receptor</fullName>
    </recommendedName>
</protein>
<evidence type="ECO:0000256" key="12">
    <source>
        <dbReference type="ARBA" id="ARBA00023224"/>
    </source>
</evidence>
<evidence type="ECO:0000256" key="7">
    <source>
        <dbReference type="ARBA" id="ARBA00023040"/>
    </source>
</evidence>
<dbReference type="InterPro" id="IPR017452">
    <property type="entry name" value="GPCR_Rhodpsn_7TM"/>
</dbReference>
<dbReference type="Pfam" id="PF13853">
    <property type="entry name" value="7tm_4"/>
    <property type="match status" value="1"/>
</dbReference>
<dbReference type="PRINTS" id="PR00245">
    <property type="entry name" value="OLFACTORYR"/>
</dbReference>
<dbReference type="GO" id="GO:0004984">
    <property type="term" value="F:olfactory receptor activity"/>
    <property type="evidence" value="ECO:0007669"/>
    <property type="project" value="InterPro"/>
</dbReference>
<evidence type="ECO:0000259" key="15">
    <source>
        <dbReference type="PROSITE" id="PS50262"/>
    </source>
</evidence>
<feature type="transmembrane region" description="Helical" evidence="14">
    <location>
        <begin position="249"/>
        <end position="278"/>
    </location>
</feature>
<evidence type="ECO:0000256" key="5">
    <source>
        <dbReference type="ARBA" id="ARBA00022725"/>
    </source>
</evidence>
<evidence type="ECO:0000256" key="2">
    <source>
        <dbReference type="ARBA" id="ARBA00022475"/>
    </source>
</evidence>
<keyword evidence="6 14" id="KW-1133">Transmembrane helix</keyword>
<feature type="domain" description="G-protein coupled receptors family 1 profile" evidence="15">
    <location>
        <begin position="93"/>
        <end position="342"/>
    </location>
</feature>
<dbReference type="OMA" id="LEATECC"/>
<keyword evidence="12 13" id="KW-0807">Transducer</keyword>
<dbReference type="RefSeq" id="XP_015746774.1">
    <property type="nucleotide sequence ID" value="XM_015891288.1"/>
</dbReference>
<dbReference type="GeneID" id="107326723"/>
<dbReference type="PROSITE" id="PS50262">
    <property type="entry name" value="G_PROTEIN_RECEP_F1_2"/>
    <property type="match status" value="1"/>
</dbReference>
<feature type="transmembrane region" description="Helical" evidence="14">
    <location>
        <begin position="110"/>
        <end position="130"/>
    </location>
</feature>
<dbReference type="PROSITE" id="PS00237">
    <property type="entry name" value="G_PROTEIN_RECEP_F1_1"/>
    <property type="match status" value="1"/>
</dbReference>
<evidence type="ECO:0000256" key="1">
    <source>
        <dbReference type="ARBA" id="ARBA00004651"/>
    </source>
</evidence>
<dbReference type="InterPro" id="IPR000276">
    <property type="entry name" value="GPCR_Rhodpsn"/>
</dbReference>
<evidence type="ECO:0000256" key="11">
    <source>
        <dbReference type="ARBA" id="ARBA00023180"/>
    </source>
</evidence>
<sequence>MAHSSTWQSIHEGLGQDIQMLLCVYTNQDQNNASSVFPVTPPVSKKFEVLISMMIRNQTKIAEFVLLGFGEFYKVQTLLFLSFLVIYAVALTGNALIVALVLFDRHLHTPMYFFLGNLSFLEVFYTSNIFPRVLSALLTGNKMISFNSCFTQWYLFGSLEATECCLLCAMSYDRYLAICKPLHYAAIMQAQTCIQLVVASWVNGFVTFVILLHLMLQLTFCGSNEMDHYFCDYFSLLNLSCTDTSLIEIMGFILAVLFTLPPFLLTLISYIYIIAAVLKIPSTTGRQKAFSTCSSHLLVVSIFYGSLMVVYMLPKNNVNRNTQKISSLLYTALPPLTNPFIYSLRNKEVKETLRNSIR</sequence>
<evidence type="ECO:0000256" key="10">
    <source>
        <dbReference type="ARBA" id="ARBA00023170"/>
    </source>
</evidence>
<feature type="transmembrane region" description="Helical" evidence="14">
    <location>
        <begin position="290"/>
        <end position="313"/>
    </location>
</feature>
<dbReference type="KEGG" id="pbi:107326723"/>
<evidence type="ECO:0000256" key="4">
    <source>
        <dbReference type="ARBA" id="ARBA00022692"/>
    </source>
</evidence>
<dbReference type="SUPFAM" id="SSF81321">
    <property type="entry name" value="Family A G protein-coupled receptor-like"/>
    <property type="match status" value="1"/>
</dbReference>
<keyword evidence="7 13" id="KW-0297">G-protein coupled receptor</keyword>
<dbReference type="AlphaFoldDB" id="A0A9F3QVX3"/>
<evidence type="ECO:0000313" key="16">
    <source>
        <dbReference type="Proteomes" id="UP000695026"/>
    </source>
</evidence>
<evidence type="ECO:0000256" key="3">
    <source>
        <dbReference type="ARBA" id="ARBA00022606"/>
    </source>
</evidence>
<evidence type="ECO:0000256" key="9">
    <source>
        <dbReference type="ARBA" id="ARBA00023157"/>
    </source>
</evidence>
<keyword evidence="4 13" id="KW-0812">Transmembrane</keyword>
<organism evidence="16 17">
    <name type="scientific">Python bivittatus</name>
    <name type="common">Burmese python</name>
    <name type="synonym">Python molurus bivittatus</name>
    <dbReference type="NCBI Taxonomy" id="176946"/>
    <lineage>
        <taxon>Eukaryota</taxon>
        <taxon>Metazoa</taxon>
        <taxon>Chordata</taxon>
        <taxon>Craniata</taxon>
        <taxon>Vertebrata</taxon>
        <taxon>Euteleostomi</taxon>
        <taxon>Lepidosauria</taxon>
        <taxon>Squamata</taxon>
        <taxon>Bifurcata</taxon>
        <taxon>Unidentata</taxon>
        <taxon>Episquamata</taxon>
        <taxon>Toxicofera</taxon>
        <taxon>Serpentes</taxon>
        <taxon>Henophidia</taxon>
        <taxon>Pythonidae</taxon>
        <taxon>Python</taxon>
    </lineage>
</organism>
<proteinExistence type="inferred from homology"/>
<feature type="transmembrane region" description="Helical" evidence="14">
    <location>
        <begin position="78"/>
        <end position="103"/>
    </location>
</feature>
<evidence type="ECO:0000313" key="17">
    <source>
        <dbReference type="RefSeq" id="XP_015746774.1"/>
    </source>
</evidence>
<comment type="subcellular location">
    <subcellularLocation>
        <location evidence="1 14">Cell membrane</location>
        <topology evidence="1 14">Multi-pass membrane protein</topology>
    </subcellularLocation>
</comment>
<keyword evidence="16" id="KW-1185">Reference proteome</keyword>
<reference evidence="17" key="1">
    <citation type="submission" date="2025-08" db="UniProtKB">
        <authorList>
            <consortium name="RefSeq"/>
        </authorList>
    </citation>
    <scope>IDENTIFICATION</scope>
    <source>
        <tissue evidence="17">Liver</tissue>
    </source>
</reference>
<evidence type="ECO:0000256" key="6">
    <source>
        <dbReference type="ARBA" id="ARBA00022989"/>
    </source>
</evidence>
<dbReference type="PANTHER" id="PTHR24242">
    <property type="entry name" value="G-PROTEIN COUPLED RECEPTOR"/>
    <property type="match status" value="1"/>
</dbReference>
<dbReference type="PRINTS" id="PR00237">
    <property type="entry name" value="GPCRRHODOPSN"/>
</dbReference>
<dbReference type="Proteomes" id="UP000695026">
    <property type="component" value="Unplaced"/>
</dbReference>
<name>A0A9F3QVX3_PYTBI</name>
<dbReference type="Gene3D" id="1.20.1070.10">
    <property type="entry name" value="Rhodopsin 7-helix transmembrane proteins"/>
    <property type="match status" value="1"/>
</dbReference>
<keyword evidence="2 14" id="KW-1003">Cell membrane</keyword>
<keyword evidence="5 14" id="KW-0552">Olfaction</keyword>
<dbReference type="GO" id="GO:0004930">
    <property type="term" value="F:G protein-coupled receptor activity"/>
    <property type="evidence" value="ECO:0007669"/>
    <property type="project" value="UniProtKB-KW"/>
</dbReference>
<feature type="transmembrane region" description="Helical" evidence="14">
    <location>
        <begin position="325"/>
        <end position="344"/>
    </location>
</feature>
<keyword evidence="3 14" id="KW-0716">Sensory transduction</keyword>
<dbReference type="InterPro" id="IPR050939">
    <property type="entry name" value="Olfactory_GPCR1"/>
</dbReference>
<dbReference type="GO" id="GO:0005886">
    <property type="term" value="C:plasma membrane"/>
    <property type="evidence" value="ECO:0007669"/>
    <property type="project" value="UniProtKB-SubCell"/>
</dbReference>
<dbReference type="InterPro" id="IPR000725">
    <property type="entry name" value="Olfact_rcpt"/>
</dbReference>
<dbReference type="FunFam" id="1.20.1070.10:FF:000010">
    <property type="entry name" value="Olfactory receptor"/>
    <property type="match status" value="1"/>
</dbReference>